<protein>
    <submittedName>
        <fullName evidence="2">Putative secreted protein</fullName>
    </submittedName>
</protein>
<organism evidence="2">
    <name type="scientific">Ixodes ricinus</name>
    <name type="common">Common tick</name>
    <name type="synonym">Acarus ricinus</name>
    <dbReference type="NCBI Taxonomy" id="34613"/>
    <lineage>
        <taxon>Eukaryota</taxon>
        <taxon>Metazoa</taxon>
        <taxon>Ecdysozoa</taxon>
        <taxon>Arthropoda</taxon>
        <taxon>Chelicerata</taxon>
        <taxon>Arachnida</taxon>
        <taxon>Acari</taxon>
        <taxon>Parasitiformes</taxon>
        <taxon>Ixodida</taxon>
        <taxon>Ixodoidea</taxon>
        <taxon>Ixodidae</taxon>
        <taxon>Ixodinae</taxon>
        <taxon>Ixodes</taxon>
    </lineage>
</organism>
<evidence type="ECO:0000256" key="1">
    <source>
        <dbReference type="SAM" id="SignalP"/>
    </source>
</evidence>
<accession>A0A6B0UKS4</accession>
<keyword evidence="1" id="KW-0732">Signal</keyword>
<evidence type="ECO:0000313" key="2">
    <source>
        <dbReference type="EMBL" id="MXU90272.1"/>
    </source>
</evidence>
<sequence>MHWIALLSGLLPTCQSPVAALSMFHSARTPLSLATCRKTASAIGDRQMLPGKVGLNDRTLVQARPASRQASSYRGRRKAQTWKGPPFVISCFSCSCSCRLPITCCLRFPCTNR</sequence>
<reference evidence="2" key="1">
    <citation type="submission" date="2019-12" db="EMBL/GenBank/DDBJ databases">
        <title>An insight into the sialome of adult female Ixodes ricinus ticks feeding for 6 days.</title>
        <authorList>
            <person name="Perner J."/>
            <person name="Ribeiro J.M.C."/>
        </authorList>
    </citation>
    <scope>NUCLEOTIDE SEQUENCE</scope>
    <source>
        <strain evidence="2">Semi-engorged</strain>
        <tissue evidence="2">Salivary glands</tissue>
    </source>
</reference>
<proteinExistence type="predicted"/>
<name>A0A6B0UKS4_IXORI</name>
<feature type="signal peptide" evidence="1">
    <location>
        <begin position="1"/>
        <end position="20"/>
    </location>
</feature>
<dbReference type="AlphaFoldDB" id="A0A6B0UKS4"/>
<dbReference type="EMBL" id="GIFC01008189">
    <property type="protein sequence ID" value="MXU90272.1"/>
    <property type="molecule type" value="Transcribed_RNA"/>
</dbReference>
<feature type="chain" id="PRO_5025416688" evidence="1">
    <location>
        <begin position="21"/>
        <end position="113"/>
    </location>
</feature>